<feature type="region of interest" description="Disordered" evidence="1">
    <location>
        <begin position="32"/>
        <end position="53"/>
    </location>
</feature>
<evidence type="ECO:0000256" key="1">
    <source>
        <dbReference type="SAM" id="MobiDB-lite"/>
    </source>
</evidence>
<dbReference type="AlphaFoldDB" id="A0A9N7Z3Q2"/>
<proteinExistence type="predicted"/>
<accession>A0A9N7Z3Q2</accession>
<dbReference type="EMBL" id="CADEAL010004044">
    <property type="protein sequence ID" value="CAB1450165.1"/>
    <property type="molecule type" value="Genomic_DNA"/>
</dbReference>
<protein>
    <submittedName>
        <fullName evidence="2">Uncharacterized protein</fullName>
    </submittedName>
</protein>
<name>A0A9N7Z3Q2_PLEPL</name>
<dbReference type="Proteomes" id="UP001153269">
    <property type="component" value="Unassembled WGS sequence"/>
</dbReference>
<evidence type="ECO:0000313" key="3">
    <source>
        <dbReference type="Proteomes" id="UP001153269"/>
    </source>
</evidence>
<evidence type="ECO:0000313" key="2">
    <source>
        <dbReference type="EMBL" id="CAB1450165.1"/>
    </source>
</evidence>
<comment type="caution">
    <text evidence="2">The sequence shown here is derived from an EMBL/GenBank/DDBJ whole genome shotgun (WGS) entry which is preliminary data.</text>
</comment>
<keyword evidence="3" id="KW-1185">Reference proteome</keyword>
<sequence length="111" mass="12187">MLVVTPSLGWDHGTGSDEFKPRKTGFHSHSLLTEQHTSREFPTRKTSGVFRSRKKKKNGTVDKIFNPCLPPLVPVHPAGRVIILAPTELCTVAVLRSAGFVVLVQRGSISQ</sequence>
<gene>
    <name evidence="2" type="ORF">PLEPLA_LOCUS37854</name>
</gene>
<organism evidence="2 3">
    <name type="scientific">Pleuronectes platessa</name>
    <name type="common">European plaice</name>
    <dbReference type="NCBI Taxonomy" id="8262"/>
    <lineage>
        <taxon>Eukaryota</taxon>
        <taxon>Metazoa</taxon>
        <taxon>Chordata</taxon>
        <taxon>Craniata</taxon>
        <taxon>Vertebrata</taxon>
        <taxon>Euteleostomi</taxon>
        <taxon>Actinopterygii</taxon>
        <taxon>Neopterygii</taxon>
        <taxon>Teleostei</taxon>
        <taxon>Neoteleostei</taxon>
        <taxon>Acanthomorphata</taxon>
        <taxon>Carangaria</taxon>
        <taxon>Pleuronectiformes</taxon>
        <taxon>Pleuronectoidei</taxon>
        <taxon>Pleuronectidae</taxon>
        <taxon>Pleuronectes</taxon>
    </lineage>
</organism>
<reference evidence="2" key="1">
    <citation type="submission" date="2020-03" db="EMBL/GenBank/DDBJ databases">
        <authorList>
            <person name="Weist P."/>
        </authorList>
    </citation>
    <scope>NUCLEOTIDE SEQUENCE</scope>
</reference>